<protein>
    <submittedName>
        <fullName evidence="1">Uncharacterized protein</fullName>
    </submittedName>
</protein>
<dbReference type="AlphaFoldDB" id="A0A645HQD1"/>
<name>A0A645HQD1_9ZZZZ</name>
<sequence length="33" mass="4122">MDCVKIVHDGWSIFYRDKGQRNFHRHQVDTIRY</sequence>
<gene>
    <name evidence="1" type="ORF">SDC9_188729</name>
</gene>
<comment type="caution">
    <text evidence="1">The sequence shown here is derived from an EMBL/GenBank/DDBJ whole genome shotgun (WGS) entry which is preliminary data.</text>
</comment>
<proteinExistence type="predicted"/>
<evidence type="ECO:0000313" key="1">
    <source>
        <dbReference type="EMBL" id="MPN41187.1"/>
    </source>
</evidence>
<accession>A0A645HQD1</accession>
<dbReference type="EMBL" id="VSSQ01098070">
    <property type="protein sequence ID" value="MPN41187.1"/>
    <property type="molecule type" value="Genomic_DNA"/>
</dbReference>
<reference evidence="1" key="1">
    <citation type="submission" date="2019-08" db="EMBL/GenBank/DDBJ databases">
        <authorList>
            <person name="Kucharzyk K."/>
            <person name="Murdoch R.W."/>
            <person name="Higgins S."/>
            <person name="Loffler F."/>
        </authorList>
    </citation>
    <scope>NUCLEOTIDE SEQUENCE</scope>
</reference>
<organism evidence="1">
    <name type="scientific">bioreactor metagenome</name>
    <dbReference type="NCBI Taxonomy" id="1076179"/>
    <lineage>
        <taxon>unclassified sequences</taxon>
        <taxon>metagenomes</taxon>
        <taxon>ecological metagenomes</taxon>
    </lineage>
</organism>